<name>A0A0D3I9G9_EMIH1</name>
<evidence type="ECO:0000313" key="2">
    <source>
        <dbReference type="EnsemblProtists" id="EOD07904"/>
    </source>
</evidence>
<organism evidence="2 3">
    <name type="scientific">Emiliania huxleyi (strain CCMP1516)</name>
    <dbReference type="NCBI Taxonomy" id="280463"/>
    <lineage>
        <taxon>Eukaryota</taxon>
        <taxon>Haptista</taxon>
        <taxon>Haptophyta</taxon>
        <taxon>Prymnesiophyceae</taxon>
        <taxon>Isochrysidales</taxon>
        <taxon>Noelaerhabdaceae</taxon>
        <taxon>Emiliania</taxon>
    </lineage>
</organism>
<sequence length="448" mass="48978">MADSFDAEVDPTGSTMLLIMPESSPLLEATEFLGWTATTAGSDGMPRKAAPCAAAAPLLARCRQGAAGQQHPGHPQFLALCPLTFALTGSAWSRVLETLGEAGLFAAPLPSSDDLLDVLAAIEIADLSPLEIGPGVVFLRQGESLEPPPRYAAGAGDARLIFVSEKRLGFGTHGASNLCQRWANAKLDLYRDEMDEAESQEEPTPAAERWRAARVKAQRATGQPCVPTRRYEDFGTGPAPTTTFVCAQHRLYAVHMYTDDPVFIVVGVQRALRALRLWRRLTDEMGLVMAIAEKRSLGSWTLWIGVLLIPALGIVVVPRSKLLRAARAIDALLASGLEFHEYRSLCGLLEHLRALTGIKILPYERGQRTREGNFSQLRDKFSRSDSLKDKRVDGWGAIAGERQRAPGTVGCPRPRVRVTWADERAAHGPTKRNRSLATRSIKEVQRFL</sequence>
<reference evidence="3" key="1">
    <citation type="journal article" date="2013" name="Nature">
        <title>Pan genome of the phytoplankton Emiliania underpins its global distribution.</title>
        <authorList>
            <person name="Read B.A."/>
            <person name="Kegel J."/>
            <person name="Klute M.J."/>
            <person name="Kuo A."/>
            <person name="Lefebvre S.C."/>
            <person name="Maumus F."/>
            <person name="Mayer C."/>
            <person name="Miller J."/>
            <person name="Monier A."/>
            <person name="Salamov A."/>
            <person name="Young J."/>
            <person name="Aguilar M."/>
            <person name="Claverie J.M."/>
            <person name="Frickenhaus S."/>
            <person name="Gonzalez K."/>
            <person name="Herman E.K."/>
            <person name="Lin Y.C."/>
            <person name="Napier J."/>
            <person name="Ogata H."/>
            <person name="Sarno A.F."/>
            <person name="Shmutz J."/>
            <person name="Schroeder D."/>
            <person name="de Vargas C."/>
            <person name="Verret F."/>
            <person name="von Dassow P."/>
            <person name="Valentin K."/>
            <person name="Van de Peer Y."/>
            <person name="Wheeler G."/>
            <person name="Dacks J.B."/>
            <person name="Delwiche C.F."/>
            <person name="Dyhrman S.T."/>
            <person name="Glockner G."/>
            <person name="John U."/>
            <person name="Richards T."/>
            <person name="Worden A.Z."/>
            <person name="Zhang X."/>
            <person name="Grigoriev I.V."/>
            <person name="Allen A.E."/>
            <person name="Bidle K."/>
            <person name="Borodovsky M."/>
            <person name="Bowler C."/>
            <person name="Brownlee C."/>
            <person name="Cock J.M."/>
            <person name="Elias M."/>
            <person name="Gladyshev V.N."/>
            <person name="Groth M."/>
            <person name="Guda C."/>
            <person name="Hadaegh A."/>
            <person name="Iglesias-Rodriguez M.D."/>
            <person name="Jenkins J."/>
            <person name="Jones B.M."/>
            <person name="Lawson T."/>
            <person name="Leese F."/>
            <person name="Lindquist E."/>
            <person name="Lobanov A."/>
            <person name="Lomsadze A."/>
            <person name="Malik S.B."/>
            <person name="Marsh M.E."/>
            <person name="Mackinder L."/>
            <person name="Mock T."/>
            <person name="Mueller-Roeber B."/>
            <person name="Pagarete A."/>
            <person name="Parker M."/>
            <person name="Probert I."/>
            <person name="Quesneville H."/>
            <person name="Raines C."/>
            <person name="Rensing S.A."/>
            <person name="Riano-Pachon D.M."/>
            <person name="Richier S."/>
            <person name="Rokitta S."/>
            <person name="Shiraiwa Y."/>
            <person name="Soanes D.M."/>
            <person name="van der Giezen M."/>
            <person name="Wahlund T.M."/>
            <person name="Williams B."/>
            <person name="Wilson W."/>
            <person name="Wolfe G."/>
            <person name="Wurch L.L."/>
        </authorList>
    </citation>
    <scope>NUCLEOTIDE SEQUENCE</scope>
</reference>
<proteinExistence type="predicted"/>
<evidence type="ECO:0000256" key="1">
    <source>
        <dbReference type="SAM" id="Phobius"/>
    </source>
</evidence>
<accession>A0A0D3I9G9</accession>
<reference evidence="2" key="2">
    <citation type="submission" date="2024-10" db="UniProtKB">
        <authorList>
            <consortium name="EnsemblProtists"/>
        </authorList>
    </citation>
    <scope>IDENTIFICATION</scope>
</reference>
<dbReference type="HOGENOM" id="CLU_611700_0_0_1"/>
<feature type="transmembrane region" description="Helical" evidence="1">
    <location>
        <begin position="297"/>
        <end position="317"/>
    </location>
</feature>
<evidence type="ECO:0000313" key="3">
    <source>
        <dbReference type="Proteomes" id="UP000013827"/>
    </source>
</evidence>
<dbReference type="PaxDb" id="2903-EOD07904"/>
<protein>
    <submittedName>
        <fullName evidence="2">Uncharacterized protein</fullName>
    </submittedName>
</protein>
<dbReference type="KEGG" id="ehx:EMIHUDRAFT_106273"/>
<dbReference type="GeneID" id="17254047"/>
<dbReference type="AlphaFoldDB" id="A0A0D3I9G9"/>
<keyword evidence="1" id="KW-0472">Membrane</keyword>
<dbReference type="EnsemblProtists" id="EOD07904">
    <property type="protein sequence ID" value="EOD07904"/>
    <property type="gene ID" value="EMIHUDRAFT_106273"/>
</dbReference>
<dbReference type="RefSeq" id="XP_005760333.1">
    <property type="nucleotide sequence ID" value="XM_005760276.1"/>
</dbReference>
<keyword evidence="1" id="KW-0812">Transmembrane</keyword>
<dbReference type="Proteomes" id="UP000013827">
    <property type="component" value="Unassembled WGS sequence"/>
</dbReference>
<keyword evidence="1" id="KW-1133">Transmembrane helix</keyword>
<keyword evidence="3" id="KW-1185">Reference proteome</keyword>